<evidence type="ECO:0000256" key="1">
    <source>
        <dbReference type="ARBA" id="ARBA00006336"/>
    </source>
</evidence>
<dbReference type="InterPro" id="IPR050272">
    <property type="entry name" value="Isochorismatase-like_hydrls"/>
</dbReference>
<organism evidence="4 5">
    <name type="scientific">Kineothrix alysoides</name>
    <dbReference type="NCBI Taxonomy" id="1469948"/>
    <lineage>
        <taxon>Bacteria</taxon>
        <taxon>Bacillati</taxon>
        <taxon>Bacillota</taxon>
        <taxon>Clostridia</taxon>
        <taxon>Lachnospirales</taxon>
        <taxon>Lachnospiraceae</taxon>
        <taxon>Kineothrix</taxon>
    </lineage>
</organism>
<comment type="caution">
    <text evidence="4">The sequence shown here is derived from an EMBL/GenBank/DDBJ whole genome shotgun (WGS) entry which is preliminary data.</text>
</comment>
<evidence type="ECO:0000313" key="4">
    <source>
        <dbReference type="EMBL" id="TCL59828.1"/>
    </source>
</evidence>
<dbReference type="GO" id="GO:0016787">
    <property type="term" value="F:hydrolase activity"/>
    <property type="evidence" value="ECO:0007669"/>
    <property type="project" value="UniProtKB-KW"/>
</dbReference>
<name>A0A4R1R387_9FIRM</name>
<proteinExistence type="inferred from homology"/>
<keyword evidence="2" id="KW-0378">Hydrolase</keyword>
<feature type="domain" description="Isochorismatase-like" evidence="3">
    <location>
        <begin position="4"/>
        <end position="172"/>
    </location>
</feature>
<dbReference type="Pfam" id="PF00857">
    <property type="entry name" value="Isochorismatase"/>
    <property type="match status" value="1"/>
</dbReference>
<dbReference type="Gene3D" id="3.40.50.850">
    <property type="entry name" value="Isochorismatase-like"/>
    <property type="match status" value="1"/>
</dbReference>
<keyword evidence="5" id="KW-1185">Reference proteome</keyword>
<dbReference type="InterPro" id="IPR036380">
    <property type="entry name" value="Isochorismatase-like_sf"/>
</dbReference>
<reference evidence="4 5" key="1">
    <citation type="submission" date="2019-03" db="EMBL/GenBank/DDBJ databases">
        <title>Genomic Encyclopedia of Type Strains, Phase IV (KMG-IV): sequencing the most valuable type-strain genomes for metagenomic binning, comparative biology and taxonomic classification.</title>
        <authorList>
            <person name="Goeker M."/>
        </authorList>
    </citation>
    <scope>NUCLEOTIDE SEQUENCE [LARGE SCALE GENOMIC DNA]</scope>
    <source>
        <strain evidence="4 5">DSM 100556</strain>
    </source>
</reference>
<protein>
    <submittedName>
        <fullName evidence="4">Nicotinamidase-related amidase</fullName>
    </submittedName>
</protein>
<dbReference type="CDD" id="cd00431">
    <property type="entry name" value="cysteine_hydrolases"/>
    <property type="match status" value="1"/>
</dbReference>
<dbReference type="RefSeq" id="WP_031389787.1">
    <property type="nucleotide sequence ID" value="NZ_JPNB01000001.1"/>
</dbReference>
<evidence type="ECO:0000313" key="5">
    <source>
        <dbReference type="Proteomes" id="UP000295718"/>
    </source>
</evidence>
<gene>
    <name evidence="4" type="ORF">EDD76_10315</name>
</gene>
<dbReference type="SUPFAM" id="SSF52499">
    <property type="entry name" value="Isochorismatase-like hydrolases"/>
    <property type="match status" value="1"/>
</dbReference>
<dbReference type="EMBL" id="SLUO01000003">
    <property type="protein sequence ID" value="TCL59828.1"/>
    <property type="molecule type" value="Genomic_DNA"/>
</dbReference>
<dbReference type="PANTHER" id="PTHR43540">
    <property type="entry name" value="PEROXYUREIDOACRYLATE/UREIDOACRYLATE AMIDOHYDROLASE-RELATED"/>
    <property type="match status" value="1"/>
</dbReference>
<evidence type="ECO:0000259" key="3">
    <source>
        <dbReference type="Pfam" id="PF00857"/>
    </source>
</evidence>
<evidence type="ECO:0000256" key="2">
    <source>
        <dbReference type="ARBA" id="ARBA00022801"/>
    </source>
</evidence>
<dbReference type="AlphaFoldDB" id="A0A4R1R387"/>
<dbReference type="Proteomes" id="UP000295718">
    <property type="component" value="Unassembled WGS sequence"/>
</dbReference>
<sequence>MKKILVVIDMQNDFIDGTLGTMEAQAIIENVIAKIHAYPADCIYATRDTHEDNYLETSEGRYLPVKHCIAGTKGWEIRKEVAEAMPGAIIIDKPSFGSSELSERLFKESEKEEIEIELVGLCTDICIVTNALLLKTRLPETKISVDASCCAGVTAESHEASLTTMKMCQVEVVA</sequence>
<accession>A0A4R1R387</accession>
<dbReference type="STRING" id="1469948.GCA_000732725_01043"/>
<dbReference type="InterPro" id="IPR000868">
    <property type="entry name" value="Isochorismatase-like_dom"/>
</dbReference>
<dbReference type="OrthoDB" id="9796485at2"/>
<dbReference type="PANTHER" id="PTHR43540:SF6">
    <property type="entry name" value="ISOCHORISMATASE-LIKE DOMAIN-CONTAINING PROTEIN"/>
    <property type="match status" value="1"/>
</dbReference>
<comment type="similarity">
    <text evidence="1">Belongs to the isochorismatase family.</text>
</comment>